<reference evidence="2 3" key="2">
    <citation type="submission" date="2020-03" db="EMBL/GenBank/DDBJ databases">
        <authorList>
            <person name="Ichikawa N."/>
            <person name="Kimura A."/>
            <person name="Kitahashi Y."/>
            <person name="Uohara A."/>
        </authorList>
    </citation>
    <scope>NUCLEOTIDE SEQUENCE [LARGE SCALE GENOMIC DNA]</scope>
    <source>
        <strain evidence="2 3">NBRC 107702</strain>
    </source>
</reference>
<evidence type="ECO:0000313" key="2">
    <source>
        <dbReference type="EMBL" id="BCB80166.1"/>
    </source>
</evidence>
<feature type="region of interest" description="Disordered" evidence="1">
    <location>
        <begin position="32"/>
        <end position="60"/>
    </location>
</feature>
<dbReference type="EMBL" id="AP022870">
    <property type="protein sequence ID" value="BCB80166.1"/>
    <property type="molecule type" value="Genomic_DNA"/>
</dbReference>
<proteinExistence type="predicted"/>
<name>A0A6F8Y233_9ACTN</name>
<feature type="compositionally biased region" description="Basic and acidic residues" evidence="1">
    <location>
        <begin position="32"/>
        <end position="45"/>
    </location>
</feature>
<gene>
    <name evidence="2" type="ORF">Pflav_065760</name>
</gene>
<organism evidence="2 3">
    <name type="scientific">Phytohabitans flavus</name>
    <dbReference type="NCBI Taxonomy" id="1076124"/>
    <lineage>
        <taxon>Bacteria</taxon>
        <taxon>Bacillati</taxon>
        <taxon>Actinomycetota</taxon>
        <taxon>Actinomycetes</taxon>
        <taxon>Micromonosporales</taxon>
        <taxon>Micromonosporaceae</taxon>
    </lineage>
</organism>
<evidence type="ECO:0000313" key="3">
    <source>
        <dbReference type="Proteomes" id="UP000502508"/>
    </source>
</evidence>
<dbReference type="KEGG" id="pfla:Pflav_065760"/>
<reference evidence="2 3" key="1">
    <citation type="submission" date="2020-03" db="EMBL/GenBank/DDBJ databases">
        <title>Whole genome shotgun sequence of Phytohabitans flavus NBRC 107702.</title>
        <authorList>
            <person name="Komaki H."/>
            <person name="Tamura T."/>
        </authorList>
    </citation>
    <scope>NUCLEOTIDE SEQUENCE [LARGE SCALE GENOMIC DNA]</scope>
    <source>
        <strain evidence="2 3">NBRC 107702</strain>
    </source>
</reference>
<accession>A0A6F8Y233</accession>
<dbReference type="Proteomes" id="UP000502508">
    <property type="component" value="Chromosome"/>
</dbReference>
<sequence>MDAERRLRPALAAPRQVELYLPAHAGAADLAGKRTHDRVRGDRARLGSGAQKAHRPRRRVDKHRDVVLIEHHHPDPQRVETLAAQPRDLALLLLGDSRPPVFAGGFSEAPGNRALSPGS</sequence>
<protein>
    <submittedName>
        <fullName evidence="2">Uncharacterized protein</fullName>
    </submittedName>
</protein>
<dbReference type="AlphaFoldDB" id="A0A6F8Y233"/>
<evidence type="ECO:0000256" key="1">
    <source>
        <dbReference type="SAM" id="MobiDB-lite"/>
    </source>
</evidence>
<keyword evidence="3" id="KW-1185">Reference proteome</keyword>